<dbReference type="eggNOG" id="arCOG00198">
    <property type="taxonomic scope" value="Archaea"/>
</dbReference>
<dbReference type="SMART" id="SM00382">
    <property type="entry name" value="AAA"/>
    <property type="match status" value="1"/>
</dbReference>
<dbReference type="AlphaFoldDB" id="L0HB07"/>
<evidence type="ECO:0000256" key="5">
    <source>
        <dbReference type="ARBA" id="ARBA00058960"/>
    </source>
</evidence>
<dbReference type="InterPro" id="IPR003593">
    <property type="entry name" value="AAA+_ATPase"/>
</dbReference>
<dbReference type="Gene3D" id="3.40.50.300">
    <property type="entry name" value="P-loop containing nucleotide triphosphate hydrolases"/>
    <property type="match status" value="1"/>
</dbReference>
<comment type="function">
    <text evidence="5">Required for corrinoid utilization. Probably part of the ABC transporter complex BtuCDF involved in cobalamin (vitamin B12) import. Probably responsible for energy coupling to the transport system.</text>
</comment>
<dbReference type="EC" id="7.6.2.8" evidence="6"/>
<dbReference type="InterPro" id="IPR003439">
    <property type="entry name" value="ABC_transporter-like_ATP-bd"/>
</dbReference>
<dbReference type="GO" id="GO:0005524">
    <property type="term" value="F:ATP binding"/>
    <property type="evidence" value="ECO:0007669"/>
    <property type="project" value="UniProtKB-KW"/>
</dbReference>
<dbReference type="GO" id="GO:0015420">
    <property type="term" value="F:ABC-type vitamin B12 transporter activity"/>
    <property type="evidence" value="ECO:0007669"/>
    <property type="project" value="UniProtKB-EC"/>
</dbReference>
<keyword evidence="2" id="KW-0547">Nucleotide-binding</keyword>
<reference evidence="11" key="1">
    <citation type="submission" date="2011-12" db="EMBL/GenBank/DDBJ databases">
        <title>Complete sequence of Methanoregula formicicum SMSP.</title>
        <authorList>
            <person name="Lucas S."/>
            <person name="Han J."/>
            <person name="Lapidus A."/>
            <person name="Cheng J.-F."/>
            <person name="Goodwin L."/>
            <person name="Pitluck S."/>
            <person name="Peters L."/>
            <person name="Ovchinnikova G."/>
            <person name="Teshima H."/>
            <person name="Detter J.C."/>
            <person name="Han C."/>
            <person name="Tapia R."/>
            <person name="Land M."/>
            <person name="Hauser L."/>
            <person name="Kyrpides N."/>
            <person name="Ivanova N."/>
            <person name="Pagani I."/>
            <person name="Imachi H."/>
            <person name="Tamaki H."/>
            <person name="Sekiguchi Y."/>
            <person name="Kamagata Y."/>
            <person name="Cadillo-Quiroz H."/>
            <person name="Zinder S."/>
            <person name="Liu W.-T."/>
            <person name="Woyke T."/>
        </authorList>
    </citation>
    <scope>NUCLEOTIDE SEQUENCE [LARGE SCALE GENOMIC DNA]</scope>
    <source>
        <strain evidence="11">DSM 22288 / NBRC 105244 / SMSP</strain>
    </source>
</reference>
<keyword evidence="1" id="KW-0813">Transport</keyword>
<dbReference type="PROSITE" id="PS50893">
    <property type="entry name" value="ABC_TRANSPORTER_2"/>
    <property type="match status" value="1"/>
</dbReference>
<dbReference type="HOGENOM" id="CLU_000604_1_11_2"/>
<dbReference type="InterPro" id="IPR027417">
    <property type="entry name" value="P-loop_NTPase"/>
</dbReference>
<dbReference type="STRING" id="593750.Metfor_0881"/>
<dbReference type="Proteomes" id="UP000010824">
    <property type="component" value="Chromosome"/>
</dbReference>
<comment type="catalytic activity">
    <reaction evidence="4">
        <text>an R-cob(III)alamin(out) + ATP + H2O = an R-cob(III)alamin(in) + ADP + phosphate + H(+)</text>
        <dbReference type="Rhea" id="RHEA:17873"/>
        <dbReference type="ChEBI" id="CHEBI:15377"/>
        <dbReference type="ChEBI" id="CHEBI:15378"/>
        <dbReference type="ChEBI" id="CHEBI:30616"/>
        <dbReference type="ChEBI" id="CHEBI:43474"/>
        <dbReference type="ChEBI" id="CHEBI:140785"/>
        <dbReference type="ChEBI" id="CHEBI:456216"/>
        <dbReference type="EC" id="7.6.2.8"/>
    </reaction>
</comment>
<dbReference type="CDD" id="cd03214">
    <property type="entry name" value="ABC_Iron-Siderophores_B12_Hemin"/>
    <property type="match status" value="1"/>
</dbReference>
<evidence type="ECO:0000313" key="11">
    <source>
        <dbReference type="Proteomes" id="UP000010824"/>
    </source>
</evidence>
<evidence type="ECO:0000256" key="3">
    <source>
        <dbReference type="ARBA" id="ARBA00022840"/>
    </source>
</evidence>
<gene>
    <name evidence="10" type="ordered locus">Metfor_0881</name>
</gene>
<proteinExistence type="predicted"/>
<evidence type="ECO:0000256" key="7">
    <source>
        <dbReference type="ARBA" id="ARBA00073649"/>
    </source>
</evidence>
<dbReference type="GO" id="GO:0016887">
    <property type="term" value="F:ATP hydrolysis activity"/>
    <property type="evidence" value="ECO:0007669"/>
    <property type="project" value="InterPro"/>
</dbReference>
<dbReference type="PANTHER" id="PTHR42794:SF2">
    <property type="entry name" value="ABC TRANSPORTER ATP-BINDING PROTEIN"/>
    <property type="match status" value="1"/>
</dbReference>
<sequence>MEVALEKICKEYGEKRVLDDISFSLGKAEIVALVGPNGSGKSTLIKAVAGVHGQSSGTISIDRTDTRQLDPIDLAKCIGYVPQHFTYTLYSTVFETVLLGRRQHIKWSVSDEELSRVQHSLEALEMEHMAGNYMDQLSGGERQKVFIARALAQDPKLFLFDEPTSALDIRYQIEVMETMREITWERGAGMIIAVHDLNLAYRYADTVVVLHGGKMAGYGKPQEILTPECIRKVYGVDAFVVENEQGKFLVPFRARASN</sequence>
<reference evidence="10 11" key="2">
    <citation type="journal article" date="2014" name="Genome Announc.">
        <title>Complete Genome Sequence of Methanoregula formicica SMSPT, a Mesophilic Hydrogenotrophic Methanogen Isolated from a Methanogenic Upflow Anaerobic Sludge Blanket Reactor.</title>
        <authorList>
            <person name="Yamamoto K."/>
            <person name="Tamaki H."/>
            <person name="Cadillo-Quiroz H."/>
            <person name="Imachi H."/>
            <person name="Kyrpides N."/>
            <person name="Woyke T."/>
            <person name="Goodwin L."/>
            <person name="Zinder S.H."/>
            <person name="Kamagata Y."/>
            <person name="Liu W.T."/>
        </authorList>
    </citation>
    <scope>NUCLEOTIDE SEQUENCE [LARGE SCALE GENOMIC DNA]</scope>
    <source>
        <strain evidence="11">DSM 22288 / NBRC 105244 / SMSP</strain>
    </source>
</reference>
<evidence type="ECO:0000256" key="4">
    <source>
        <dbReference type="ARBA" id="ARBA00050590"/>
    </source>
</evidence>
<dbReference type="PROSITE" id="PS00211">
    <property type="entry name" value="ABC_TRANSPORTER_1"/>
    <property type="match status" value="1"/>
</dbReference>
<dbReference type="OrthoDB" id="24644at2157"/>
<protein>
    <recommendedName>
        <fullName evidence="7">Cobalamin import ATP-binding protein BtuD</fullName>
        <ecNumber evidence="6">7.6.2.8</ecNumber>
    </recommendedName>
    <alternativeName>
        <fullName evidence="8">Vitamin B12-transporting ATPase</fullName>
    </alternativeName>
</protein>
<evidence type="ECO:0000313" key="10">
    <source>
        <dbReference type="EMBL" id="AGB01937.1"/>
    </source>
</evidence>
<evidence type="ECO:0000259" key="9">
    <source>
        <dbReference type="PROSITE" id="PS50893"/>
    </source>
</evidence>
<accession>L0HB07</accession>
<dbReference type="RefSeq" id="WP_015284901.1">
    <property type="nucleotide sequence ID" value="NC_019943.1"/>
</dbReference>
<feature type="domain" description="ABC transporter" evidence="9">
    <location>
        <begin position="3"/>
        <end position="237"/>
    </location>
</feature>
<dbReference type="KEGG" id="mfo:Metfor_0881"/>
<organism evidence="10 11">
    <name type="scientific">Methanoregula formicica (strain DSM 22288 / NBRC 105244 / SMSP)</name>
    <dbReference type="NCBI Taxonomy" id="593750"/>
    <lineage>
        <taxon>Archaea</taxon>
        <taxon>Methanobacteriati</taxon>
        <taxon>Methanobacteriota</taxon>
        <taxon>Stenosarchaea group</taxon>
        <taxon>Methanomicrobia</taxon>
        <taxon>Methanomicrobiales</taxon>
        <taxon>Methanoregulaceae</taxon>
        <taxon>Methanoregula</taxon>
    </lineage>
</organism>
<dbReference type="GeneID" id="14310194"/>
<evidence type="ECO:0000256" key="2">
    <source>
        <dbReference type="ARBA" id="ARBA00022741"/>
    </source>
</evidence>
<name>L0HB07_METFS</name>
<dbReference type="PANTHER" id="PTHR42794">
    <property type="entry name" value="HEMIN IMPORT ATP-BINDING PROTEIN HMUV"/>
    <property type="match status" value="1"/>
</dbReference>
<dbReference type="SUPFAM" id="SSF52540">
    <property type="entry name" value="P-loop containing nucleoside triphosphate hydrolases"/>
    <property type="match status" value="1"/>
</dbReference>
<evidence type="ECO:0000256" key="1">
    <source>
        <dbReference type="ARBA" id="ARBA00022448"/>
    </source>
</evidence>
<keyword evidence="11" id="KW-1185">Reference proteome</keyword>
<dbReference type="InterPro" id="IPR017871">
    <property type="entry name" value="ABC_transporter-like_CS"/>
</dbReference>
<dbReference type="InParanoid" id="L0HB07"/>
<dbReference type="EMBL" id="CP003167">
    <property type="protein sequence ID" value="AGB01937.1"/>
    <property type="molecule type" value="Genomic_DNA"/>
</dbReference>
<dbReference type="FunFam" id="3.40.50.300:FF:000134">
    <property type="entry name" value="Iron-enterobactin ABC transporter ATP-binding protein"/>
    <property type="match status" value="1"/>
</dbReference>
<evidence type="ECO:0000256" key="8">
    <source>
        <dbReference type="ARBA" id="ARBA00077139"/>
    </source>
</evidence>
<dbReference type="Pfam" id="PF00005">
    <property type="entry name" value="ABC_tran"/>
    <property type="match status" value="1"/>
</dbReference>
<evidence type="ECO:0000256" key="6">
    <source>
        <dbReference type="ARBA" id="ARBA00066387"/>
    </source>
</evidence>
<keyword evidence="3" id="KW-0067">ATP-binding</keyword>